<dbReference type="Gene3D" id="3.30.450.40">
    <property type="match status" value="1"/>
</dbReference>
<dbReference type="PANTHER" id="PTHR30136">
    <property type="entry name" value="HELIX-TURN-HELIX TRANSCRIPTIONAL REGULATOR, ICLR FAMILY"/>
    <property type="match status" value="1"/>
</dbReference>
<evidence type="ECO:0000259" key="5">
    <source>
        <dbReference type="PROSITE" id="PS51078"/>
    </source>
</evidence>
<dbReference type="AlphaFoldDB" id="A0AAV3TW52"/>
<dbReference type="SUPFAM" id="SSF55781">
    <property type="entry name" value="GAF domain-like"/>
    <property type="match status" value="1"/>
</dbReference>
<dbReference type="EMBL" id="BAABLX010000001">
    <property type="protein sequence ID" value="GAA4929471.1"/>
    <property type="molecule type" value="Genomic_DNA"/>
</dbReference>
<dbReference type="PROSITE" id="PS51078">
    <property type="entry name" value="ICLR_ED"/>
    <property type="match status" value="1"/>
</dbReference>
<keyword evidence="2" id="KW-0238">DNA-binding</keyword>
<dbReference type="GO" id="GO:0045892">
    <property type="term" value="P:negative regulation of DNA-templated transcription"/>
    <property type="evidence" value="ECO:0007669"/>
    <property type="project" value="TreeGrafter"/>
</dbReference>
<reference evidence="7" key="1">
    <citation type="journal article" date="2019" name="Int. J. Syst. Evol. Microbiol.">
        <title>The Global Catalogue of Microorganisms (GCM) 10K type strain sequencing project: providing services to taxonomists for standard genome sequencing and annotation.</title>
        <authorList>
            <consortium name="The Broad Institute Genomics Platform"/>
            <consortium name="The Broad Institute Genome Sequencing Center for Infectious Disease"/>
            <person name="Wu L."/>
            <person name="Ma J."/>
        </authorList>
    </citation>
    <scope>NUCLEOTIDE SEQUENCE [LARGE SCALE GENOMIC DNA]</scope>
    <source>
        <strain evidence="7">JCM 19134</strain>
    </source>
</reference>
<dbReference type="InterPro" id="IPR036390">
    <property type="entry name" value="WH_DNA-bd_sf"/>
</dbReference>
<dbReference type="PANTHER" id="PTHR30136:SF35">
    <property type="entry name" value="HTH-TYPE TRANSCRIPTIONAL REGULATOR RV1719"/>
    <property type="match status" value="1"/>
</dbReference>
<dbReference type="InterPro" id="IPR050707">
    <property type="entry name" value="HTH_MetabolicPath_Reg"/>
</dbReference>
<dbReference type="InterPro" id="IPR014757">
    <property type="entry name" value="Tscrpt_reg_IclR_C"/>
</dbReference>
<evidence type="ECO:0000313" key="6">
    <source>
        <dbReference type="EMBL" id="GAA4929471.1"/>
    </source>
</evidence>
<keyword evidence="7" id="KW-1185">Reference proteome</keyword>
<dbReference type="GO" id="GO:0003700">
    <property type="term" value="F:DNA-binding transcription factor activity"/>
    <property type="evidence" value="ECO:0007669"/>
    <property type="project" value="TreeGrafter"/>
</dbReference>
<sequence length="250" mass="27920">MNNTKSVKQVKSAIRTMSLFQVFAEHQRPLTLGELAHYMQAPKSSCYELIHTLAGLGYITLIDGGKSYYPSRRLSEMVDQINLFNPIKERVQFCLKKLRDETGETVFVGRIQGLQAVYSEVFEGTHSIRYTANSGDVKPLHASALGRALLANVPESEQSKLLSEIKLTRFTEQTITRKKQLKEQLDQEKYAGVSITYGDSSDDIAGIAAPLLLNAHMLAVGIAGPNSRVEVNVDRYKKNILRTIGQILNY</sequence>
<name>A0AAV3TW52_9ALTE</name>
<dbReference type="Proteomes" id="UP001409585">
    <property type="component" value="Unassembled WGS sequence"/>
</dbReference>
<protein>
    <submittedName>
        <fullName evidence="6">IclR family transcriptional regulator</fullName>
    </submittedName>
</protein>
<evidence type="ECO:0000259" key="4">
    <source>
        <dbReference type="PROSITE" id="PS51077"/>
    </source>
</evidence>
<comment type="caution">
    <text evidence="6">The sequence shown here is derived from an EMBL/GenBank/DDBJ whole genome shotgun (WGS) entry which is preliminary data.</text>
</comment>
<feature type="domain" description="IclR-ED" evidence="5">
    <location>
        <begin position="73"/>
        <end position="250"/>
    </location>
</feature>
<dbReference type="GO" id="GO:0003677">
    <property type="term" value="F:DNA binding"/>
    <property type="evidence" value="ECO:0007669"/>
    <property type="project" value="UniProtKB-KW"/>
</dbReference>
<evidence type="ECO:0000313" key="7">
    <source>
        <dbReference type="Proteomes" id="UP001409585"/>
    </source>
</evidence>
<dbReference type="RefSeq" id="WP_345415513.1">
    <property type="nucleotide sequence ID" value="NZ_AP031496.1"/>
</dbReference>
<feature type="domain" description="HTH iclR-type" evidence="4">
    <location>
        <begin position="10"/>
        <end position="72"/>
    </location>
</feature>
<organism evidence="6 7">
    <name type="scientific">Halioxenophilus aromaticivorans</name>
    <dbReference type="NCBI Taxonomy" id="1306992"/>
    <lineage>
        <taxon>Bacteria</taxon>
        <taxon>Pseudomonadati</taxon>
        <taxon>Pseudomonadota</taxon>
        <taxon>Gammaproteobacteria</taxon>
        <taxon>Alteromonadales</taxon>
        <taxon>Alteromonadaceae</taxon>
        <taxon>Halioxenophilus</taxon>
    </lineage>
</organism>
<accession>A0AAV3TW52</accession>
<evidence type="ECO:0000256" key="1">
    <source>
        <dbReference type="ARBA" id="ARBA00023015"/>
    </source>
</evidence>
<dbReference type="SUPFAM" id="SSF46785">
    <property type="entry name" value="Winged helix' DNA-binding domain"/>
    <property type="match status" value="1"/>
</dbReference>
<dbReference type="PROSITE" id="PS51077">
    <property type="entry name" value="HTH_ICLR"/>
    <property type="match status" value="1"/>
</dbReference>
<dbReference type="InterPro" id="IPR029016">
    <property type="entry name" value="GAF-like_dom_sf"/>
</dbReference>
<dbReference type="Pfam" id="PF01614">
    <property type="entry name" value="IclR_C"/>
    <property type="match status" value="1"/>
</dbReference>
<keyword evidence="3" id="KW-0804">Transcription</keyword>
<dbReference type="Gene3D" id="1.10.10.10">
    <property type="entry name" value="Winged helix-like DNA-binding domain superfamily/Winged helix DNA-binding domain"/>
    <property type="match status" value="1"/>
</dbReference>
<dbReference type="Pfam" id="PF09339">
    <property type="entry name" value="HTH_IclR"/>
    <property type="match status" value="1"/>
</dbReference>
<evidence type="ECO:0000256" key="3">
    <source>
        <dbReference type="ARBA" id="ARBA00023163"/>
    </source>
</evidence>
<proteinExistence type="predicted"/>
<keyword evidence="1" id="KW-0805">Transcription regulation</keyword>
<evidence type="ECO:0000256" key="2">
    <source>
        <dbReference type="ARBA" id="ARBA00023125"/>
    </source>
</evidence>
<dbReference type="InterPro" id="IPR036388">
    <property type="entry name" value="WH-like_DNA-bd_sf"/>
</dbReference>
<dbReference type="InterPro" id="IPR005471">
    <property type="entry name" value="Tscrpt_reg_IclR_N"/>
</dbReference>
<gene>
    <name evidence="6" type="ORF">GCM10025791_01470</name>
</gene>